<comment type="caution">
    <text evidence="2">The sequence shown here is derived from an EMBL/GenBank/DDBJ whole genome shotgun (WGS) entry which is preliminary data.</text>
</comment>
<dbReference type="Pfam" id="PF06985">
    <property type="entry name" value="HET"/>
    <property type="match status" value="1"/>
</dbReference>
<name>A0A8K0TPH7_9PEZI</name>
<evidence type="ECO:0000313" key="2">
    <source>
        <dbReference type="EMBL" id="KAH7369228.1"/>
    </source>
</evidence>
<reference evidence="2" key="1">
    <citation type="journal article" date="2021" name="Nat. Commun.">
        <title>Genetic determinants of endophytism in the Arabidopsis root mycobiome.</title>
        <authorList>
            <person name="Mesny F."/>
            <person name="Miyauchi S."/>
            <person name="Thiergart T."/>
            <person name="Pickel B."/>
            <person name="Atanasova L."/>
            <person name="Karlsson M."/>
            <person name="Huettel B."/>
            <person name="Barry K.W."/>
            <person name="Haridas S."/>
            <person name="Chen C."/>
            <person name="Bauer D."/>
            <person name="Andreopoulos W."/>
            <person name="Pangilinan J."/>
            <person name="LaButti K."/>
            <person name="Riley R."/>
            <person name="Lipzen A."/>
            <person name="Clum A."/>
            <person name="Drula E."/>
            <person name="Henrissat B."/>
            <person name="Kohler A."/>
            <person name="Grigoriev I.V."/>
            <person name="Martin F.M."/>
            <person name="Hacquard S."/>
        </authorList>
    </citation>
    <scope>NUCLEOTIDE SEQUENCE</scope>
    <source>
        <strain evidence="2">MPI-CAGE-AT-0016</strain>
    </source>
</reference>
<dbReference type="InterPro" id="IPR010730">
    <property type="entry name" value="HET"/>
</dbReference>
<accession>A0A8K0TPH7</accession>
<dbReference type="PANTHER" id="PTHR24148:SF73">
    <property type="entry name" value="HET DOMAIN PROTEIN (AFU_ORTHOLOGUE AFUA_8G01020)"/>
    <property type="match status" value="1"/>
</dbReference>
<dbReference type="PANTHER" id="PTHR24148">
    <property type="entry name" value="ANKYRIN REPEAT DOMAIN-CONTAINING PROTEIN 39 HOMOLOG-RELATED"/>
    <property type="match status" value="1"/>
</dbReference>
<protein>
    <submittedName>
        <fullName evidence="2">Heterokaryon incompatibility protein-domain-containing protein</fullName>
    </submittedName>
</protein>
<dbReference type="EMBL" id="JAGPXD010000002">
    <property type="protein sequence ID" value="KAH7369228.1"/>
    <property type="molecule type" value="Genomic_DNA"/>
</dbReference>
<dbReference type="OrthoDB" id="2157530at2759"/>
<dbReference type="Pfam" id="PF26639">
    <property type="entry name" value="Het-6_barrel"/>
    <property type="match status" value="1"/>
</dbReference>
<feature type="domain" description="Heterokaryon incompatibility" evidence="1">
    <location>
        <begin position="47"/>
        <end position="198"/>
    </location>
</feature>
<keyword evidence="3" id="KW-1185">Reference proteome</keyword>
<evidence type="ECO:0000313" key="3">
    <source>
        <dbReference type="Proteomes" id="UP000813385"/>
    </source>
</evidence>
<sequence length="635" mass="71495">MATPLVHSALSDNALDFRIVKLHPATDFSDTPRIDVEERPRASAPPYEALSYAWGTNDTGGFVLVSNRKVAVSETVETALRHLRLASAPRLLWIDQLCINQADDREKTHQVGQMHHVYAEAERAVVWLGPAVDETEYLFSAIRETAALIAREDLETLHKMYRPSYDDDAGRARIERISEAFEEFSARYYWSRLWIFQEFIVARHVAIVCGEHSIDASEFFNFFPVTFPSEKVPVMSSREGDISAEDAEQLRLRHDAAAAFSEASVELRGSIFIVFYTPTSDYVMTLVLQRSIWWNPDAPLDGPVDGDVLASRKRPLFEVMRMAQVPYSDLNFRGATDERDRIFAMLNLAADRDRFPEFPDYSMTAAQAYTVTAQRLLELGYHSLLAFNQFPKRMATLPSWVPDWSGSITEPMSFPISDYCADLVDDNIWCVSLPKDGVLKIDGFSIDIIQEVGSVWHSNWSADEIDHAAVAAFLDWLEAVYNRPQQGDPAQATLRASWLTLAFVRWSRCDGDDEMLVEWADHIRNAAAEEQEGDMTATSDETANGPCGNWLCYDMRIKTSRRPFLTAKGHIGFSVPQVQAGDELCGFSGTNIPHVLRGVGNGEYVFVGDAYVEEGMEGELFEEAGEEAKRSFLLI</sequence>
<dbReference type="Proteomes" id="UP000813385">
    <property type="component" value="Unassembled WGS sequence"/>
</dbReference>
<organism evidence="2 3">
    <name type="scientific">Plectosphaerella cucumerina</name>
    <dbReference type="NCBI Taxonomy" id="40658"/>
    <lineage>
        <taxon>Eukaryota</taxon>
        <taxon>Fungi</taxon>
        <taxon>Dikarya</taxon>
        <taxon>Ascomycota</taxon>
        <taxon>Pezizomycotina</taxon>
        <taxon>Sordariomycetes</taxon>
        <taxon>Hypocreomycetidae</taxon>
        <taxon>Glomerellales</taxon>
        <taxon>Plectosphaerellaceae</taxon>
        <taxon>Plectosphaerella</taxon>
    </lineage>
</organism>
<dbReference type="InterPro" id="IPR052895">
    <property type="entry name" value="HetReg/Transcr_Mod"/>
</dbReference>
<evidence type="ECO:0000259" key="1">
    <source>
        <dbReference type="Pfam" id="PF06985"/>
    </source>
</evidence>
<proteinExistence type="predicted"/>
<gene>
    <name evidence="2" type="ORF">B0T11DRAFT_71756</name>
</gene>
<dbReference type="AlphaFoldDB" id="A0A8K0TPH7"/>